<dbReference type="AlphaFoldDB" id="A0A1I0TJ84"/>
<keyword evidence="1" id="KW-0472">Membrane</keyword>
<evidence type="ECO:0000313" key="3">
    <source>
        <dbReference type="Proteomes" id="UP000182054"/>
    </source>
</evidence>
<dbReference type="Pfam" id="PF04020">
    <property type="entry name" value="Phage_holin_4_2"/>
    <property type="match status" value="1"/>
</dbReference>
<name>A0A1I0TJ84_9NOCA</name>
<proteinExistence type="predicted"/>
<gene>
    <name evidence="2" type="ORF">SAMN05444374_10735</name>
</gene>
<feature type="transmembrane region" description="Helical" evidence="1">
    <location>
        <begin position="69"/>
        <end position="91"/>
    </location>
</feature>
<feature type="transmembrane region" description="Helical" evidence="1">
    <location>
        <begin position="97"/>
        <end position="121"/>
    </location>
</feature>
<dbReference type="Proteomes" id="UP000182054">
    <property type="component" value="Unassembled WGS sequence"/>
</dbReference>
<organism evidence="2 3">
    <name type="scientific">Rhodococcoides kroppenstedtii</name>
    <dbReference type="NCBI Taxonomy" id="293050"/>
    <lineage>
        <taxon>Bacteria</taxon>
        <taxon>Bacillati</taxon>
        <taxon>Actinomycetota</taxon>
        <taxon>Actinomycetes</taxon>
        <taxon>Mycobacteriales</taxon>
        <taxon>Nocardiaceae</taxon>
        <taxon>Rhodococcoides</taxon>
    </lineage>
</organism>
<accession>A0A1I0TJ84</accession>
<evidence type="ECO:0000256" key="1">
    <source>
        <dbReference type="SAM" id="Phobius"/>
    </source>
</evidence>
<sequence>MVDMVLLLRLVVTAFAVWLAAAWIDGIEVTSSGHGAGWDLVVLLGIAAVFTLVNAVVKPVVQLLSLPLIVLSLGLFLLVINALMLMLTAAVTELTGYGLTVAGFGSAFWGALLISIVNWVLGGVVPDRRR</sequence>
<protein>
    <submittedName>
        <fullName evidence="2">Putative membrane protein</fullName>
    </submittedName>
</protein>
<feature type="transmembrane region" description="Helical" evidence="1">
    <location>
        <begin position="38"/>
        <end position="57"/>
    </location>
</feature>
<dbReference type="InterPro" id="IPR007165">
    <property type="entry name" value="Phage_holin_4_2"/>
</dbReference>
<dbReference type="PANTHER" id="PTHR37309">
    <property type="entry name" value="SLR0284 PROTEIN"/>
    <property type="match status" value="1"/>
</dbReference>
<dbReference type="PANTHER" id="PTHR37309:SF1">
    <property type="entry name" value="SLR0284 PROTEIN"/>
    <property type="match status" value="1"/>
</dbReference>
<keyword evidence="1" id="KW-0812">Transmembrane</keyword>
<evidence type="ECO:0000313" key="2">
    <source>
        <dbReference type="EMBL" id="SFA51805.1"/>
    </source>
</evidence>
<reference evidence="2 3" key="1">
    <citation type="submission" date="2016-10" db="EMBL/GenBank/DDBJ databases">
        <authorList>
            <person name="de Groot N.N."/>
        </authorList>
    </citation>
    <scope>NUCLEOTIDE SEQUENCE [LARGE SCALE GENOMIC DNA]</scope>
    <source>
        <strain evidence="2 3">DSM 44908</strain>
    </source>
</reference>
<dbReference type="EMBL" id="FOJN01000007">
    <property type="protein sequence ID" value="SFA51805.1"/>
    <property type="molecule type" value="Genomic_DNA"/>
</dbReference>
<keyword evidence="1" id="KW-1133">Transmembrane helix</keyword>